<keyword evidence="4" id="KW-1185">Reference proteome</keyword>
<sequence>MAVEFQLTRAEYFAAQSLHSRRRFRRFLWVWLLLFLSASNWLQRDRFGDPGAYWVLAVLIGVGLLLLAVLDWAMPRILATIMVLTAWRQQPMLREPVSFEVDDAGLRYHSDRGNWQYRWADLIGRAENSRICLLYLAPNLMLPLPRRVLTETDLATIRRHLGR</sequence>
<evidence type="ECO:0000313" key="3">
    <source>
        <dbReference type="EMBL" id="RCW79653.1"/>
    </source>
</evidence>
<dbReference type="RefSeq" id="WP_114350495.1">
    <property type="nucleotide sequence ID" value="NZ_QPJL01000024.1"/>
</dbReference>
<keyword evidence="1" id="KW-0812">Transmembrane</keyword>
<feature type="transmembrane region" description="Helical" evidence="1">
    <location>
        <begin position="54"/>
        <end position="74"/>
    </location>
</feature>
<evidence type="ECO:0000256" key="1">
    <source>
        <dbReference type="SAM" id="Phobius"/>
    </source>
</evidence>
<name>A0A368YHE8_9RHOB</name>
<dbReference type="EMBL" id="QPJL01000024">
    <property type="protein sequence ID" value="RCW79653.1"/>
    <property type="molecule type" value="Genomic_DNA"/>
</dbReference>
<proteinExistence type="predicted"/>
<dbReference type="AlphaFoldDB" id="A0A368YHE8"/>
<keyword evidence="1" id="KW-0472">Membrane</keyword>
<accession>A0A368YHE8</accession>
<feature type="transmembrane region" description="Helical" evidence="1">
    <location>
        <begin position="26"/>
        <end position="42"/>
    </location>
</feature>
<dbReference type="InterPro" id="IPR025588">
    <property type="entry name" value="YcxB-like_C"/>
</dbReference>
<dbReference type="Proteomes" id="UP000253345">
    <property type="component" value="Unassembled WGS sequence"/>
</dbReference>
<organism evidence="3 4">
    <name type="scientific">Paracoccus lutimaris</name>
    <dbReference type="NCBI Taxonomy" id="1490030"/>
    <lineage>
        <taxon>Bacteria</taxon>
        <taxon>Pseudomonadati</taxon>
        <taxon>Pseudomonadota</taxon>
        <taxon>Alphaproteobacteria</taxon>
        <taxon>Rhodobacterales</taxon>
        <taxon>Paracoccaceae</taxon>
        <taxon>Paracoccus</taxon>
    </lineage>
</organism>
<feature type="domain" description="YcxB-like C-terminal" evidence="2">
    <location>
        <begin position="101"/>
        <end position="161"/>
    </location>
</feature>
<dbReference type="Pfam" id="PF14317">
    <property type="entry name" value="YcxB"/>
    <property type="match status" value="1"/>
</dbReference>
<protein>
    <submittedName>
        <fullName evidence="3">YcxB-like protein</fullName>
    </submittedName>
</protein>
<evidence type="ECO:0000259" key="2">
    <source>
        <dbReference type="Pfam" id="PF14317"/>
    </source>
</evidence>
<keyword evidence="1" id="KW-1133">Transmembrane helix</keyword>
<gene>
    <name evidence="3" type="ORF">DFP89_12445</name>
</gene>
<evidence type="ECO:0000313" key="4">
    <source>
        <dbReference type="Proteomes" id="UP000253345"/>
    </source>
</evidence>
<comment type="caution">
    <text evidence="3">The sequence shown here is derived from an EMBL/GenBank/DDBJ whole genome shotgun (WGS) entry which is preliminary data.</text>
</comment>
<reference evidence="3 4" key="1">
    <citation type="submission" date="2018-07" db="EMBL/GenBank/DDBJ databases">
        <title>Genomic Encyclopedia of Type Strains, Phase III (KMG-III): the genomes of soil and plant-associated and newly described type strains.</title>
        <authorList>
            <person name="Whitman W."/>
        </authorList>
    </citation>
    <scope>NUCLEOTIDE SEQUENCE [LARGE SCALE GENOMIC DNA]</scope>
    <source>
        <strain evidence="3 4">CECT 8525</strain>
    </source>
</reference>